<sequence>MAETKMKNGVNGVNGINGTKPSFKGTKLYETLRNLISSANAVNSELSSLPDLEKLMESEKRLKREVEEKNKEVENIRKEKEQMAEEKSKAIDKLMKDMDEQIKLVKEEKDEEINKLRAEIQAEDAAKEVLIKNFERRAGEYKHTEEASFVTSQKLEDAQKHLADKGEEVEAAKQRVAELQRASAQAAAEVKALKADRESVILEKNLLDGNLKSKDAELQVVDSKFQQLRKDVGADLLRDYTERDLDKFRRDLHTYAEESRALVTEFFREPDNTLNVVHLPHHLEYLKRVPLPKSGSSPELRCLVAQCVIAKFLRSHIFQPFFLPPDFEAAGQDMLEYLAEDVQRATIFRCQILAVCDRNEAGKAVAGLAKDAVYRELCGFLPATKYLALQTRLTKFFEDGVVMWGHLQRSRQLVVCEDVEDEDVDDVDEAQRTKLWEEYGTRPQAEAPGGKGVIVAELFPQVLMDEGEDTINVIHPGVAVWSDQGVVVTAQQALTRSQANGRANGDGSRPANTRRRSSSSAPSGRA</sequence>
<dbReference type="Proteomes" id="UP000654918">
    <property type="component" value="Unassembled WGS sequence"/>
</dbReference>
<comment type="caution">
    <text evidence="3">The sequence shown here is derived from an EMBL/GenBank/DDBJ whole genome shotgun (WGS) entry which is preliminary data.</text>
</comment>
<proteinExistence type="predicted"/>
<evidence type="ECO:0000256" key="2">
    <source>
        <dbReference type="SAM" id="MobiDB-lite"/>
    </source>
</evidence>
<evidence type="ECO:0000313" key="4">
    <source>
        <dbReference type="Proteomes" id="UP000654918"/>
    </source>
</evidence>
<evidence type="ECO:0000313" key="3">
    <source>
        <dbReference type="EMBL" id="KAF6826287.1"/>
    </source>
</evidence>
<protein>
    <submittedName>
        <fullName evidence="3">RNA polymerase rpb1 c-terminal repeat domain protein</fullName>
    </submittedName>
</protein>
<keyword evidence="4" id="KW-1185">Reference proteome</keyword>
<dbReference type="EMBL" id="WIGO01000157">
    <property type="protein sequence ID" value="KAF6826287.1"/>
    <property type="molecule type" value="Genomic_DNA"/>
</dbReference>
<name>A0A8H6K761_9PEZI</name>
<gene>
    <name evidence="3" type="ORF">CPLU01_09743</name>
</gene>
<organism evidence="3 4">
    <name type="scientific">Colletotrichum plurivorum</name>
    <dbReference type="NCBI Taxonomy" id="2175906"/>
    <lineage>
        <taxon>Eukaryota</taxon>
        <taxon>Fungi</taxon>
        <taxon>Dikarya</taxon>
        <taxon>Ascomycota</taxon>
        <taxon>Pezizomycotina</taxon>
        <taxon>Sordariomycetes</taxon>
        <taxon>Hypocreomycetidae</taxon>
        <taxon>Glomerellales</taxon>
        <taxon>Glomerellaceae</taxon>
        <taxon>Colletotrichum</taxon>
        <taxon>Colletotrichum orchidearum species complex</taxon>
    </lineage>
</organism>
<reference evidence="3" key="1">
    <citation type="journal article" date="2020" name="Phytopathology">
        <title>Genome Sequence Resources of Colletotrichum truncatum, C. plurivorum, C. musicola, and C. sojae: Four Species Pathogenic to Soybean (Glycine max).</title>
        <authorList>
            <person name="Rogerio F."/>
            <person name="Boufleur T.R."/>
            <person name="Ciampi-Guillardi M."/>
            <person name="Sukno S.A."/>
            <person name="Thon M.R."/>
            <person name="Massola Junior N.S."/>
            <person name="Baroncelli R."/>
        </authorList>
    </citation>
    <scope>NUCLEOTIDE SEQUENCE</scope>
    <source>
        <strain evidence="3">LFN00145</strain>
    </source>
</reference>
<evidence type="ECO:0000256" key="1">
    <source>
        <dbReference type="SAM" id="Coils"/>
    </source>
</evidence>
<feature type="coiled-coil region" evidence="1">
    <location>
        <begin position="49"/>
        <end position="196"/>
    </location>
</feature>
<keyword evidence="1" id="KW-0175">Coiled coil</keyword>
<dbReference type="AlphaFoldDB" id="A0A8H6K761"/>
<feature type="region of interest" description="Disordered" evidence="2">
    <location>
        <begin position="494"/>
        <end position="526"/>
    </location>
</feature>
<accession>A0A8H6K761</accession>